<dbReference type="PANTHER" id="PTHR12100:SF1">
    <property type="entry name" value="RECYCLIN-1"/>
    <property type="match status" value="1"/>
</dbReference>
<gene>
    <name evidence="3" type="ORF">ALEPTO_LOCUS4068</name>
</gene>
<dbReference type="Gene3D" id="1.20.1280.50">
    <property type="match status" value="1"/>
</dbReference>
<proteinExistence type="predicted"/>
<dbReference type="GO" id="GO:0000145">
    <property type="term" value="C:exocyst"/>
    <property type="evidence" value="ECO:0007669"/>
    <property type="project" value="TreeGrafter"/>
</dbReference>
<dbReference type="InterPro" id="IPR036047">
    <property type="entry name" value="F-box-like_dom_sf"/>
</dbReference>
<dbReference type="InterPro" id="IPR048627">
    <property type="entry name" value="Sec10_HB"/>
</dbReference>
<dbReference type="SUPFAM" id="SSF81383">
    <property type="entry name" value="F-box domain"/>
    <property type="match status" value="1"/>
</dbReference>
<accession>A0A9N9A0K6</accession>
<feature type="domain" description="F-box" evidence="2">
    <location>
        <begin position="25"/>
        <end position="71"/>
    </location>
</feature>
<dbReference type="EMBL" id="CAJVPS010000874">
    <property type="protein sequence ID" value="CAG8512920.1"/>
    <property type="molecule type" value="Genomic_DNA"/>
</dbReference>
<dbReference type="Pfam" id="PF12937">
    <property type="entry name" value="F-box-like"/>
    <property type="match status" value="1"/>
</dbReference>
<feature type="compositionally biased region" description="Low complexity" evidence="1">
    <location>
        <begin position="465"/>
        <end position="482"/>
    </location>
</feature>
<feature type="region of interest" description="Disordered" evidence="1">
    <location>
        <begin position="88"/>
        <end position="118"/>
    </location>
</feature>
<dbReference type="SMART" id="SM00256">
    <property type="entry name" value="FBOX"/>
    <property type="match status" value="1"/>
</dbReference>
<dbReference type="InterPro" id="IPR001810">
    <property type="entry name" value="F-box_dom"/>
</dbReference>
<dbReference type="InterPro" id="IPR009976">
    <property type="entry name" value="Sec10-like"/>
</dbReference>
<dbReference type="GO" id="GO:0006893">
    <property type="term" value="P:Golgi to plasma membrane transport"/>
    <property type="evidence" value="ECO:0007669"/>
    <property type="project" value="TreeGrafter"/>
</dbReference>
<evidence type="ECO:0000256" key="1">
    <source>
        <dbReference type="SAM" id="MobiDB-lite"/>
    </source>
</evidence>
<organism evidence="3 4">
    <name type="scientific">Ambispora leptoticha</name>
    <dbReference type="NCBI Taxonomy" id="144679"/>
    <lineage>
        <taxon>Eukaryota</taxon>
        <taxon>Fungi</taxon>
        <taxon>Fungi incertae sedis</taxon>
        <taxon>Mucoromycota</taxon>
        <taxon>Glomeromycotina</taxon>
        <taxon>Glomeromycetes</taxon>
        <taxon>Archaeosporales</taxon>
        <taxon>Ambisporaceae</taxon>
        <taxon>Ambispora</taxon>
    </lineage>
</organism>
<dbReference type="AlphaFoldDB" id="A0A9N9A0K6"/>
<feature type="region of interest" description="Disordered" evidence="1">
    <location>
        <begin position="465"/>
        <end position="503"/>
    </location>
</feature>
<dbReference type="PANTHER" id="PTHR12100">
    <property type="entry name" value="SEC10"/>
    <property type="match status" value="1"/>
</dbReference>
<dbReference type="PROSITE" id="PS50181">
    <property type="entry name" value="FBOX"/>
    <property type="match status" value="1"/>
</dbReference>
<feature type="compositionally biased region" description="Polar residues" evidence="1">
    <location>
        <begin position="488"/>
        <end position="503"/>
    </location>
</feature>
<evidence type="ECO:0000313" key="4">
    <source>
        <dbReference type="Proteomes" id="UP000789508"/>
    </source>
</evidence>
<reference evidence="3" key="1">
    <citation type="submission" date="2021-06" db="EMBL/GenBank/DDBJ databases">
        <authorList>
            <person name="Kallberg Y."/>
            <person name="Tangrot J."/>
            <person name="Rosling A."/>
        </authorList>
    </citation>
    <scope>NUCLEOTIDE SEQUENCE</scope>
    <source>
        <strain evidence="3">FL130A</strain>
    </source>
</reference>
<dbReference type="OrthoDB" id="5554140at2759"/>
<dbReference type="Pfam" id="PF07393">
    <property type="entry name" value="Sec10_HB"/>
    <property type="match status" value="1"/>
</dbReference>
<name>A0A9N9A0K6_9GLOM</name>
<keyword evidence="4" id="KW-1185">Reference proteome</keyword>
<sequence>MNDFDFFDSPPPGLVTPVLPAITLPRVKPSLPPDLLLRIIKYLPITSLPNFARACRRFKVLVSDDELWEYHLRKLGFSINAKIDNPNETPIKTSKNNKFLDSTASNPKNMETNKVPPGNNSTGHLLEFGLLAGKSLSLIPGFHDLFAQKSRSSSTGIARSIFKEIYTELLPYYLDFRHRRKDSRFYKDFTDPLDQAKMLRRLTIFGKCNITSDSDKINSILETTVEYCENMALHNFEIGYDASNYSEMKKWATLLLELNEGVSCVQVFIQKNSIFFDHLYDPLDNFLHVSASGELSYASMAEFFKSVEDEFIKQAAIINQVFPQSANVFYTFVERVIEDVITEYIYILLEEAHNRDRMVYFKTTVAAHQFCQHVAFVLWKETKPGFEKIKAEDLMYKMFEPMMERYLNEELDEIRTICEEEIDKWNKKLVSEKAEAQQALFNNANREIYKRNYLSSFRKILKLPTSRSRNSNSTPPSRASSPYDKRSSTASIQSTLNSPQSPVSASELQEALLWNARLEKLQKILSVETALQMVHANKDALRRVGTFVGYPGHMGVKIQETLESIFITLLQTLGPMHLKPGFDTAVLHLGEYKPDAESTSQGLAPLVEFFELVHIADLIQQMLQVYYDEEMCRFIDKLDFLNECNEEKKKFEKVLDESVAAGLNKGIQVLMDQVEFILATEQNPEEFMPKDDTSLDLKPTKACIDAVDCLSSHAKLVVGCSDKNTLDVFLQEIGLRVFGIITKHLKKFVVNMRGGFQVISDLNHYCAFLTSLKQSEITPYIVALKELGNIYIISNAKDIGLFVREADRFNGVLRAEDVYEFCLKREDWLSIKKEVEKQLFGLRAEDCLIM</sequence>
<dbReference type="GO" id="GO:0006887">
    <property type="term" value="P:exocytosis"/>
    <property type="evidence" value="ECO:0007669"/>
    <property type="project" value="TreeGrafter"/>
</dbReference>
<protein>
    <submittedName>
        <fullName evidence="3">13449_t:CDS:1</fullName>
    </submittedName>
</protein>
<evidence type="ECO:0000259" key="2">
    <source>
        <dbReference type="PROSITE" id="PS50181"/>
    </source>
</evidence>
<comment type="caution">
    <text evidence="3">The sequence shown here is derived from an EMBL/GenBank/DDBJ whole genome shotgun (WGS) entry which is preliminary data.</text>
</comment>
<dbReference type="Proteomes" id="UP000789508">
    <property type="component" value="Unassembled WGS sequence"/>
</dbReference>
<evidence type="ECO:0000313" key="3">
    <source>
        <dbReference type="EMBL" id="CAG8512920.1"/>
    </source>
</evidence>